<reference evidence="1 2" key="1">
    <citation type="submission" date="2017-03" db="EMBL/GenBank/DDBJ databases">
        <authorList>
            <person name="Afonso C.L."/>
            <person name="Miller P.J."/>
            <person name="Scott M.A."/>
            <person name="Spackman E."/>
            <person name="Goraichik I."/>
            <person name="Dimitrov K.M."/>
            <person name="Suarez D.L."/>
            <person name="Swayne D.E."/>
        </authorList>
    </citation>
    <scope>NUCLEOTIDE SEQUENCE [LARGE SCALE GENOMIC DNA]</scope>
    <source>
        <strain evidence="1">Genome sequencing of Nitrospira japonica strain NJ11</strain>
    </source>
</reference>
<organism evidence="1 2">
    <name type="scientific">Nitrospira japonica</name>
    <dbReference type="NCBI Taxonomy" id="1325564"/>
    <lineage>
        <taxon>Bacteria</taxon>
        <taxon>Pseudomonadati</taxon>
        <taxon>Nitrospirota</taxon>
        <taxon>Nitrospiria</taxon>
        <taxon>Nitrospirales</taxon>
        <taxon>Nitrospiraceae</taxon>
        <taxon>Nitrospira</taxon>
    </lineage>
</organism>
<dbReference type="STRING" id="1325564.NSJP_3025"/>
<proteinExistence type="predicted"/>
<dbReference type="AlphaFoldDB" id="A0A1W1I840"/>
<evidence type="ECO:0000313" key="2">
    <source>
        <dbReference type="Proteomes" id="UP000192042"/>
    </source>
</evidence>
<dbReference type="EMBL" id="LT828648">
    <property type="protein sequence ID" value="SLM49192.1"/>
    <property type="molecule type" value="Genomic_DNA"/>
</dbReference>
<sequence length="67" mass="7923">MSSRMAGWLIHPEQGLSLSKHRLRTRHEPIVSFVRLMGNRVWQEKRGRTPHQKTRCPCNRDFIASQL</sequence>
<protein>
    <submittedName>
        <fullName evidence="1">Uncharacterized protein</fullName>
    </submittedName>
</protein>
<dbReference type="KEGG" id="nja:NSJP_3025"/>
<name>A0A1W1I840_9BACT</name>
<evidence type="ECO:0000313" key="1">
    <source>
        <dbReference type="EMBL" id="SLM49192.1"/>
    </source>
</evidence>
<dbReference type="Proteomes" id="UP000192042">
    <property type="component" value="Chromosome I"/>
</dbReference>
<accession>A0A1W1I840</accession>
<gene>
    <name evidence="1" type="ORF">NSJP_3025</name>
</gene>
<keyword evidence="2" id="KW-1185">Reference proteome</keyword>